<reference evidence="1" key="1">
    <citation type="submission" date="2020-06" db="EMBL/GenBank/DDBJ databases">
        <authorList>
            <person name="Li T."/>
            <person name="Hu X."/>
            <person name="Zhang T."/>
            <person name="Song X."/>
            <person name="Zhang H."/>
            <person name="Dai N."/>
            <person name="Sheng W."/>
            <person name="Hou X."/>
            <person name="Wei L."/>
        </authorList>
    </citation>
    <scope>NUCLEOTIDE SEQUENCE</scope>
    <source>
        <strain evidence="1">G01</strain>
        <tissue evidence="1">Leaf</tissue>
    </source>
</reference>
<dbReference type="EMBL" id="JACGWK010001346">
    <property type="protein sequence ID" value="KAL0290559.1"/>
    <property type="molecule type" value="Genomic_DNA"/>
</dbReference>
<evidence type="ECO:0000313" key="1">
    <source>
        <dbReference type="EMBL" id="KAL0290559.1"/>
    </source>
</evidence>
<accession>A0AAW2J7T4</accession>
<protein>
    <submittedName>
        <fullName evidence="1">Uncharacterized protein</fullName>
    </submittedName>
</protein>
<sequence length="78" mass="8327">MTASGAVQGQRRSWYMFAGGVLEAVEGSPGRREQQQGTGTLISSLRDPLRAAAVDVNSGRSEKGLSIWSRLQGPPHDC</sequence>
<comment type="caution">
    <text evidence="1">The sequence shown here is derived from an EMBL/GenBank/DDBJ whole genome shotgun (WGS) entry which is preliminary data.</text>
</comment>
<gene>
    <name evidence="1" type="ORF">Sangu_2569900</name>
</gene>
<reference evidence="1" key="2">
    <citation type="journal article" date="2024" name="Plant">
        <title>Genomic evolution and insights into agronomic trait innovations of Sesamum species.</title>
        <authorList>
            <person name="Miao H."/>
            <person name="Wang L."/>
            <person name="Qu L."/>
            <person name="Liu H."/>
            <person name="Sun Y."/>
            <person name="Le M."/>
            <person name="Wang Q."/>
            <person name="Wei S."/>
            <person name="Zheng Y."/>
            <person name="Lin W."/>
            <person name="Duan Y."/>
            <person name="Cao H."/>
            <person name="Xiong S."/>
            <person name="Wang X."/>
            <person name="Wei L."/>
            <person name="Li C."/>
            <person name="Ma Q."/>
            <person name="Ju M."/>
            <person name="Zhao R."/>
            <person name="Li G."/>
            <person name="Mu C."/>
            <person name="Tian Q."/>
            <person name="Mei H."/>
            <person name="Zhang T."/>
            <person name="Gao T."/>
            <person name="Zhang H."/>
        </authorList>
    </citation>
    <scope>NUCLEOTIDE SEQUENCE</scope>
    <source>
        <strain evidence="1">G01</strain>
    </source>
</reference>
<organism evidence="1">
    <name type="scientific">Sesamum angustifolium</name>
    <dbReference type="NCBI Taxonomy" id="2727405"/>
    <lineage>
        <taxon>Eukaryota</taxon>
        <taxon>Viridiplantae</taxon>
        <taxon>Streptophyta</taxon>
        <taxon>Embryophyta</taxon>
        <taxon>Tracheophyta</taxon>
        <taxon>Spermatophyta</taxon>
        <taxon>Magnoliopsida</taxon>
        <taxon>eudicotyledons</taxon>
        <taxon>Gunneridae</taxon>
        <taxon>Pentapetalae</taxon>
        <taxon>asterids</taxon>
        <taxon>lamiids</taxon>
        <taxon>Lamiales</taxon>
        <taxon>Pedaliaceae</taxon>
        <taxon>Sesamum</taxon>
    </lineage>
</organism>
<dbReference type="AlphaFoldDB" id="A0AAW2J7T4"/>
<name>A0AAW2J7T4_9LAMI</name>
<proteinExistence type="predicted"/>